<evidence type="ECO:0000256" key="4">
    <source>
        <dbReference type="ARBA" id="ARBA00022723"/>
    </source>
</evidence>
<dbReference type="GO" id="GO:0046872">
    <property type="term" value="F:metal ion binding"/>
    <property type="evidence" value="ECO:0007669"/>
    <property type="project" value="UniProtKB-KW"/>
</dbReference>
<evidence type="ECO:0000256" key="5">
    <source>
        <dbReference type="ARBA" id="ARBA00022842"/>
    </source>
</evidence>
<dbReference type="Pfam" id="PF00425">
    <property type="entry name" value="Chorismate_bind"/>
    <property type="match status" value="1"/>
</dbReference>
<dbReference type="InterPro" id="IPR005801">
    <property type="entry name" value="ADC_synthase"/>
</dbReference>
<comment type="caution">
    <text evidence="11">The sequence shown here is derived from an EMBL/GenBank/DDBJ whole genome shotgun (WGS) entry which is preliminary data.</text>
</comment>
<dbReference type="AlphaFoldDB" id="X0UNB5"/>
<evidence type="ECO:0000259" key="10">
    <source>
        <dbReference type="Pfam" id="PF04715"/>
    </source>
</evidence>
<keyword evidence="6" id="KW-0456">Lyase</keyword>
<evidence type="ECO:0000256" key="1">
    <source>
        <dbReference type="ARBA" id="ARBA00001946"/>
    </source>
</evidence>
<dbReference type="GO" id="GO:0000162">
    <property type="term" value="P:L-tryptophan biosynthetic process"/>
    <property type="evidence" value="ECO:0007669"/>
    <property type="project" value="TreeGrafter"/>
</dbReference>
<feature type="domain" description="Anthranilate synthase component I N-terminal" evidence="10">
    <location>
        <begin position="11"/>
        <end position="149"/>
    </location>
</feature>
<comment type="cofactor">
    <cofactor evidence="1">
        <name>Mg(2+)</name>
        <dbReference type="ChEBI" id="CHEBI:18420"/>
    </cofactor>
</comment>
<organism evidence="11">
    <name type="scientific">marine sediment metagenome</name>
    <dbReference type="NCBI Taxonomy" id="412755"/>
    <lineage>
        <taxon>unclassified sequences</taxon>
        <taxon>metagenomes</taxon>
        <taxon>ecological metagenomes</taxon>
    </lineage>
</organism>
<dbReference type="Pfam" id="PF04715">
    <property type="entry name" value="Anth_synt_I_N"/>
    <property type="match status" value="1"/>
</dbReference>
<dbReference type="PANTHER" id="PTHR11236">
    <property type="entry name" value="AMINOBENZOATE/ANTHRANILATE SYNTHASE"/>
    <property type="match status" value="1"/>
</dbReference>
<dbReference type="GO" id="GO:0004049">
    <property type="term" value="F:anthranilate synthase activity"/>
    <property type="evidence" value="ECO:0007669"/>
    <property type="project" value="UniProtKB-EC"/>
</dbReference>
<dbReference type="InterPro" id="IPR015890">
    <property type="entry name" value="Chorismate_C"/>
</dbReference>
<keyword evidence="5" id="KW-0460">Magnesium</keyword>
<name>X0UNB5_9ZZZZ</name>
<dbReference type="PANTHER" id="PTHR11236:SF48">
    <property type="entry name" value="ISOCHORISMATE SYNTHASE MENF"/>
    <property type="match status" value="1"/>
</dbReference>
<keyword evidence="4" id="KW-0479">Metal-binding</keyword>
<evidence type="ECO:0000313" key="11">
    <source>
        <dbReference type="EMBL" id="GAF89960.1"/>
    </source>
</evidence>
<reference evidence="11" key="1">
    <citation type="journal article" date="2014" name="Front. Microbiol.">
        <title>High frequency of phylogenetically diverse reductive dehalogenase-homologous genes in deep subseafloor sedimentary metagenomes.</title>
        <authorList>
            <person name="Kawai M."/>
            <person name="Futagami T."/>
            <person name="Toyoda A."/>
            <person name="Takaki Y."/>
            <person name="Nishi S."/>
            <person name="Hori S."/>
            <person name="Arai W."/>
            <person name="Tsubouchi T."/>
            <person name="Morono Y."/>
            <person name="Uchiyama I."/>
            <person name="Ito T."/>
            <person name="Fujiyama A."/>
            <person name="Inagaki F."/>
            <person name="Takami H."/>
        </authorList>
    </citation>
    <scope>NUCLEOTIDE SEQUENCE</scope>
    <source>
        <strain evidence="11">Expedition CK06-06</strain>
    </source>
</reference>
<evidence type="ECO:0000256" key="2">
    <source>
        <dbReference type="ARBA" id="ARBA00011575"/>
    </source>
</evidence>
<protein>
    <recommendedName>
        <fullName evidence="3">Anthranilate synthase component 1</fullName>
    </recommendedName>
</protein>
<comment type="catalytic activity">
    <reaction evidence="8">
        <text>chorismate + L-glutamine = anthranilate + pyruvate + L-glutamate + H(+)</text>
        <dbReference type="Rhea" id="RHEA:21732"/>
        <dbReference type="ChEBI" id="CHEBI:15361"/>
        <dbReference type="ChEBI" id="CHEBI:15378"/>
        <dbReference type="ChEBI" id="CHEBI:16567"/>
        <dbReference type="ChEBI" id="CHEBI:29748"/>
        <dbReference type="ChEBI" id="CHEBI:29985"/>
        <dbReference type="ChEBI" id="CHEBI:58359"/>
        <dbReference type="EC" id="4.1.3.27"/>
    </reaction>
</comment>
<dbReference type="InterPro" id="IPR006805">
    <property type="entry name" value="Anth_synth_I_N"/>
</dbReference>
<evidence type="ECO:0000256" key="7">
    <source>
        <dbReference type="ARBA" id="ARBA00025634"/>
    </source>
</evidence>
<dbReference type="EMBL" id="BARS01010117">
    <property type="protein sequence ID" value="GAF89960.1"/>
    <property type="molecule type" value="Genomic_DNA"/>
</dbReference>
<comment type="subunit">
    <text evidence="2">Heterotetramer consisting of two non-identical subunits: a beta subunit (TrpG) and a large alpha subunit (TrpE).</text>
</comment>
<evidence type="ECO:0000256" key="8">
    <source>
        <dbReference type="ARBA" id="ARBA00047683"/>
    </source>
</evidence>
<comment type="function">
    <text evidence="7">Part of a heterotetrameric complex that catalyzes the two-step biosynthesis of anthranilate, an intermediate in the biosynthesis of L-tryptophan. In the first step, the glutamine-binding beta subunit (TrpG) of anthranilate synthase (AS) provides the glutamine amidotransferase activity which generates ammonia as a substrate that, along with chorismate, is used in the second step, catalyzed by the large alpha subunit of AS (TrpE) to produce anthranilate. In the absence of TrpG, TrpE can synthesize anthranilate directly from chorismate and high concentrations of ammonia.</text>
</comment>
<evidence type="ECO:0000259" key="9">
    <source>
        <dbReference type="Pfam" id="PF00425"/>
    </source>
</evidence>
<feature type="non-terminal residue" evidence="11">
    <location>
        <position position="319"/>
    </location>
</feature>
<dbReference type="InterPro" id="IPR019999">
    <property type="entry name" value="Anth_synth_I-like"/>
</dbReference>
<sequence>MVPVYRQLMADTVTPVLALQKVVSGPYAFLLESASGPENIGRYSFLGASPFALFKSTGHQVTIQEGERTYTRTAQNPLDEFEDYLEKFTFVPLQGLPRFSCGAVGYMGYDVVRFVEHLPDCPEDDRGLPDIYYMFFDEVLVFDHWNKTIKVVCSQRTDGMDPEAAYEAALQRIDRLIEKLRVPLAAISDDIEPTGEITLRYESNFVREDYLKAVERSKEYIRAGDICQVVPSQRLMTETTGAPFDIYRALRVINPSPYMFYLKFGDLSLVGSSPEVMVRVENRRVTVRPIAGTVRRGADEKEDEKLAAELLADPKERAE</sequence>
<evidence type="ECO:0000256" key="3">
    <source>
        <dbReference type="ARBA" id="ARBA00020653"/>
    </source>
</evidence>
<accession>X0UNB5</accession>
<gene>
    <name evidence="11" type="ORF">S01H1_18855</name>
</gene>
<feature type="domain" description="Chorismate-utilising enzyme C-terminal" evidence="9">
    <location>
        <begin position="207"/>
        <end position="319"/>
    </location>
</feature>
<dbReference type="SUPFAM" id="SSF56322">
    <property type="entry name" value="ADC synthase"/>
    <property type="match status" value="1"/>
</dbReference>
<evidence type="ECO:0000256" key="6">
    <source>
        <dbReference type="ARBA" id="ARBA00023239"/>
    </source>
</evidence>
<dbReference type="Gene3D" id="3.60.120.10">
    <property type="entry name" value="Anthranilate synthase"/>
    <property type="match status" value="1"/>
</dbReference>
<proteinExistence type="predicted"/>